<dbReference type="OMA" id="AVANHEW"/>
<comment type="subcellular location">
    <subcellularLocation>
        <location evidence="2">Endosome</location>
    </subcellularLocation>
</comment>
<protein>
    <recommendedName>
        <fullName evidence="4">Biogenesis of lysosome-related organelles complex 1 subunit BLI1</fullName>
    </recommendedName>
    <alternativeName>
        <fullName evidence="8">BLOC-1 interactor 1</fullName>
    </alternativeName>
</protein>
<evidence type="ECO:0000256" key="7">
    <source>
        <dbReference type="ARBA" id="ARBA00023054"/>
    </source>
</evidence>
<dbReference type="Proteomes" id="UP000006790">
    <property type="component" value="Chromosome 4"/>
</dbReference>
<evidence type="ECO:0000256" key="1">
    <source>
        <dbReference type="ARBA" id="ARBA00002069"/>
    </source>
</evidence>
<evidence type="ECO:0000256" key="6">
    <source>
        <dbReference type="ARBA" id="ARBA00022753"/>
    </source>
</evidence>
<comment type="similarity">
    <text evidence="3">Belongs to the BLI1 family.</text>
</comment>
<dbReference type="InterPro" id="IPR020491">
    <property type="entry name" value="BLI1"/>
</dbReference>
<evidence type="ECO:0000256" key="4">
    <source>
        <dbReference type="ARBA" id="ARBA00015596"/>
    </source>
</evidence>
<keyword evidence="10" id="KW-1185">Reference proteome</keyword>
<accession>G8JS86</accession>
<evidence type="ECO:0000256" key="2">
    <source>
        <dbReference type="ARBA" id="ARBA00004177"/>
    </source>
</evidence>
<organism evidence="9 10">
    <name type="scientific">Eremothecium cymbalariae (strain CBS 270.75 / DBVPG 7215 / KCTC 17166 / NRRL Y-17582)</name>
    <name type="common">Yeast</name>
    <dbReference type="NCBI Taxonomy" id="931890"/>
    <lineage>
        <taxon>Eukaryota</taxon>
        <taxon>Fungi</taxon>
        <taxon>Dikarya</taxon>
        <taxon>Ascomycota</taxon>
        <taxon>Saccharomycotina</taxon>
        <taxon>Saccharomycetes</taxon>
        <taxon>Saccharomycetales</taxon>
        <taxon>Saccharomycetaceae</taxon>
        <taxon>Eremothecium</taxon>
    </lineage>
</organism>
<dbReference type="EMBL" id="CP002500">
    <property type="protein sequence ID" value="AET39608.1"/>
    <property type="molecule type" value="Genomic_DNA"/>
</dbReference>
<dbReference type="GO" id="GO:0007032">
    <property type="term" value="P:endosome organization"/>
    <property type="evidence" value="ECO:0007669"/>
    <property type="project" value="EnsemblFungi"/>
</dbReference>
<dbReference type="HOGENOM" id="CLU_168467_0_0_1"/>
<keyword evidence="7" id="KW-0175">Coiled coil</keyword>
<gene>
    <name evidence="9" type="ordered locus">Ecym_4575</name>
</gene>
<dbReference type="GO" id="GO:0032880">
    <property type="term" value="P:regulation of protein localization"/>
    <property type="evidence" value="ECO:0007669"/>
    <property type="project" value="EnsemblFungi"/>
</dbReference>
<keyword evidence="5" id="KW-0813">Transport</keyword>
<dbReference type="InParanoid" id="G8JS86"/>
<reference evidence="10" key="1">
    <citation type="journal article" date="2012" name="G3 (Bethesda)">
        <title>Pichia sorbitophila, an interspecies yeast hybrid reveals early steps of genome resolution following polyploidization.</title>
        <authorList>
            <person name="Leh Louis V."/>
            <person name="Despons L."/>
            <person name="Friedrich A."/>
            <person name="Martin T."/>
            <person name="Durrens P."/>
            <person name="Casaregola S."/>
            <person name="Neuveglise C."/>
            <person name="Fairhead C."/>
            <person name="Marck C."/>
            <person name="Cruz J.A."/>
            <person name="Straub M.L."/>
            <person name="Kugler V."/>
            <person name="Sacerdot C."/>
            <person name="Uzunov Z."/>
            <person name="Thierry A."/>
            <person name="Weiss S."/>
            <person name="Bleykasten C."/>
            <person name="De Montigny J."/>
            <person name="Jacques N."/>
            <person name="Jung P."/>
            <person name="Lemaire M."/>
            <person name="Mallet S."/>
            <person name="Morel G."/>
            <person name="Richard G.F."/>
            <person name="Sarkar A."/>
            <person name="Savel G."/>
            <person name="Schacherer J."/>
            <person name="Seret M.L."/>
            <person name="Talla E."/>
            <person name="Samson G."/>
            <person name="Jubin C."/>
            <person name="Poulain J."/>
            <person name="Vacherie B."/>
            <person name="Barbe V."/>
            <person name="Pelletier E."/>
            <person name="Sherman D.J."/>
            <person name="Westhof E."/>
            <person name="Weissenbach J."/>
            <person name="Baret P.V."/>
            <person name="Wincker P."/>
            <person name="Gaillardin C."/>
            <person name="Dujon B."/>
            <person name="Souciet J.L."/>
        </authorList>
    </citation>
    <scope>NUCLEOTIDE SEQUENCE [LARGE SCALE GENOMIC DNA]</scope>
    <source>
        <strain evidence="10">CBS 270.75 / DBVPG 7215 / KCTC 17166 / NRRL Y-17582</strain>
    </source>
</reference>
<evidence type="ECO:0000256" key="8">
    <source>
        <dbReference type="ARBA" id="ARBA00032430"/>
    </source>
</evidence>
<dbReference type="Pfam" id="PF17324">
    <property type="entry name" value="BLI1"/>
    <property type="match status" value="1"/>
</dbReference>
<evidence type="ECO:0000313" key="10">
    <source>
        <dbReference type="Proteomes" id="UP000006790"/>
    </source>
</evidence>
<sequence>MKEKILRHHLDKCVDYTQEHVDLESARAISSFGVDTNANYEWLYELNSRYPTRKIEEIRTYQLLKTDYMKKLDNLDGRITYFENLAKELDEFQNEVNIKMQRIKRSTYNDD</sequence>
<keyword evidence="6" id="KW-0967">Endosome</keyword>
<dbReference type="AlphaFoldDB" id="G8JS86"/>
<dbReference type="STRING" id="931890.G8JS86"/>
<dbReference type="KEGG" id="erc:Ecym_4575"/>
<comment type="function">
    <text evidence="1">Component of the biogenesis of lysosome-related organelles complex-1 (BLOC-1) involved in endosomal cargo sorting.</text>
</comment>
<dbReference type="GO" id="GO:0005768">
    <property type="term" value="C:endosome"/>
    <property type="evidence" value="ECO:0007669"/>
    <property type="project" value="UniProtKB-SubCell"/>
</dbReference>
<name>G8JS86_ERECY</name>
<dbReference type="GO" id="GO:0031083">
    <property type="term" value="C:BLOC-1 complex"/>
    <property type="evidence" value="ECO:0007669"/>
    <property type="project" value="EnsemblFungi"/>
</dbReference>
<evidence type="ECO:0000256" key="5">
    <source>
        <dbReference type="ARBA" id="ARBA00022448"/>
    </source>
</evidence>
<dbReference type="GeneID" id="11470155"/>
<dbReference type="RefSeq" id="XP_003646425.1">
    <property type="nucleotide sequence ID" value="XM_003646377.1"/>
</dbReference>
<proteinExistence type="inferred from homology"/>
<dbReference type="FunCoup" id="G8JS86">
    <property type="interactions" value="39"/>
</dbReference>
<evidence type="ECO:0000313" key="9">
    <source>
        <dbReference type="EMBL" id="AET39608.1"/>
    </source>
</evidence>
<evidence type="ECO:0000256" key="3">
    <source>
        <dbReference type="ARBA" id="ARBA00005266"/>
    </source>
</evidence>
<dbReference type="OrthoDB" id="4059150at2759"/>